<comment type="caution">
    <text evidence="1">The sequence shown here is derived from an EMBL/GenBank/DDBJ whole genome shotgun (WGS) entry which is preliminary data.</text>
</comment>
<dbReference type="Proteomes" id="UP000244184">
    <property type="component" value="Unassembled WGS sequence"/>
</dbReference>
<dbReference type="RefSeq" id="WP_108532582.1">
    <property type="nucleotide sequence ID" value="NZ_PYHP01000047.1"/>
</dbReference>
<reference evidence="1 2" key="1">
    <citation type="submission" date="2018-03" db="EMBL/GenBank/DDBJ databases">
        <title>Genome sequence of Paenibacillus elgii strain AC13 an antimicrobial compound producing bacteria.</title>
        <authorList>
            <person name="Kurokawa A.S."/>
            <person name="Araujo J.F."/>
            <person name="Costa R.A."/>
            <person name="Ortega D.B."/>
            <person name="Pires A.S."/>
            <person name="Pappas G.J.Jr."/>
            <person name="Franco O.L."/>
            <person name="Barreto C."/>
            <person name="Magalhaes B.S."/>
            <person name="Kruger R.H."/>
        </authorList>
    </citation>
    <scope>NUCLEOTIDE SEQUENCE [LARGE SCALE GENOMIC DNA]</scope>
    <source>
        <strain evidence="1 2">AC13</strain>
    </source>
</reference>
<organism evidence="1 2">
    <name type="scientific">Paenibacillus elgii</name>
    <dbReference type="NCBI Taxonomy" id="189691"/>
    <lineage>
        <taxon>Bacteria</taxon>
        <taxon>Bacillati</taxon>
        <taxon>Bacillota</taxon>
        <taxon>Bacilli</taxon>
        <taxon>Bacillales</taxon>
        <taxon>Paenibacillaceae</taxon>
        <taxon>Paenibacillus</taxon>
    </lineage>
</organism>
<dbReference type="EMBL" id="PYHP01000047">
    <property type="protein sequence ID" value="PUA37890.1"/>
    <property type="molecule type" value="Genomic_DNA"/>
</dbReference>
<gene>
    <name evidence="1" type="ORF">C8Z91_18200</name>
</gene>
<dbReference type="AlphaFoldDB" id="A0A2T6G150"/>
<evidence type="ECO:0000313" key="1">
    <source>
        <dbReference type="EMBL" id="PUA37890.1"/>
    </source>
</evidence>
<name>A0A2T6G150_9BACL</name>
<protein>
    <submittedName>
        <fullName evidence="1">Uncharacterized protein</fullName>
    </submittedName>
</protein>
<proteinExistence type="predicted"/>
<accession>A0A2T6G150</accession>
<evidence type="ECO:0000313" key="2">
    <source>
        <dbReference type="Proteomes" id="UP000244184"/>
    </source>
</evidence>
<sequence length="109" mass="12684">MSFTVDQIVHKIDKPFLYVDYNELIEEDIIMLSKIDIKNDYFGVPVSLCEGLEVVGFQKDEDIDGTRDDIIVEGVCILNKTGYFNHVKWVLKIDDKGIRYMSDFLEKGW</sequence>